<dbReference type="InterPro" id="IPR002429">
    <property type="entry name" value="CcO_II-like_C"/>
</dbReference>
<evidence type="ECO:0000256" key="1">
    <source>
        <dbReference type="ARBA" id="ARBA00004141"/>
    </source>
</evidence>
<dbReference type="SUPFAM" id="SSF49503">
    <property type="entry name" value="Cupredoxins"/>
    <property type="match status" value="1"/>
</dbReference>
<evidence type="ECO:0000313" key="20">
    <source>
        <dbReference type="Proteomes" id="UP001529338"/>
    </source>
</evidence>
<keyword evidence="4" id="KW-0813">Transport</keyword>
<comment type="catalytic activity">
    <reaction evidence="15">
        <text>4 Fe(II)-[cytochrome c] + O2 + 8 H(+)(in) = 4 Fe(III)-[cytochrome c] + 2 H2O + 4 H(+)(out)</text>
        <dbReference type="Rhea" id="RHEA:11436"/>
        <dbReference type="Rhea" id="RHEA-COMP:10350"/>
        <dbReference type="Rhea" id="RHEA-COMP:14399"/>
        <dbReference type="ChEBI" id="CHEBI:15377"/>
        <dbReference type="ChEBI" id="CHEBI:15378"/>
        <dbReference type="ChEBI" id="CHEBI:15379"/>
        <dbReference type="ChEBI" id="CHEBI:29033"/>
        <dbReference type="ChEBI" id="CHEBI:29034"/>
        <dbReference type="EC" id="7.1.1.9"/>
    </reaction>
</comment>
<dbReference type="PROSITE" id="PS50857">
    <property type="entry name" value="COX2_CUA"/>
    <property type="match status" value="1"/>
</dbReference>
<dbReference type="PROSITE" id="PS00078">
    <property type="entry name" value="COX2"/>
    <property type="match status" value="1"/>
</dbReference>
<evidence type="ECO:0000313" key="19">
    <source>
        <dbReference type="EMBL" id="MDM7853614.1"/>
    </source>
</evidence>
<keyword evidence="9" id="KW-0249">Electron transport</keyword>
<evidence type="ECO:0000256" key="12">
    <source>
        <dbReference type="ARBA" id="ARBA00023136"/>
    </source>
</evidence>
<dbReference type="InterPro" id="IPR045187">
    <property type="entry name" value="CcO_II"/>
</dbReference>
<evidence type="ECO:0000256" key="5">
    <source>
        <dbReference type="ARBA" id="ARBA00022660"/>
    </source>
</evidence>
<name>A0ABT7SBP7_9CELL</name>
<dbReference type="CDD" id="cd13919">
    <property type="entry name" value="CuRO_HCO_II_like_5"/>
    <property type="match status" value="1"/>
</dbReference>
<evidence type="ECO:0000256" key="15">
    <source>
        <dbReference type="ARBA" id="ARBA00047816"/>
    </source>
</evidence>
<dbReference type="Gene3D" id="2.60.40.420">
    <property type="entry name" value="Cupredoxins - blue copper proteins"/>
    <property type="match status" value="1"/>
</dbReference>
<comment type="subcellular location">
    <subcellularLocation>
        <location evidence="1">Membrane</location>
        <topology evidence="1">Multi-pass membrane protein</topology>
    </subcellularLocation>
</comment>
<keyword evidence="6 17" id="KW-0812">Transmembrane</keyword>
<keyword evidence="7" id="KW-0479">Metal-binding</keyword>
<dbReference type="InterPro" id="IPR036257">
    <property type="entry name" value="Cyt_c_oxidase_su2_TM_sf"/>
</dbReference>
<dbReference type="InterPro" id="IPR014222">
    <property type="entry name" value="Cyt_c_oxidase_su2"/>
</dbReference>
<comment type="similarity">
    <text evidence="2">Belongs to the cytochrome c oxidase subunit 2 family.</text>
</comment>
<keyword evidence="12 17" id="KW-0472">Membrane</keyword>
<dbReference type="InterPro" id="IPR001505">
    <property type="entry name" value="Copper_CuA"/>
</dbReference>
<evidence type="ECO:0000256" key="11">
    <source>
        <dbReference type="ARBA" id="ARBA00023008"/>
    </source>
</evidence>
<evidence type="ECO:0000256" key="17">
    <source>
        <dbReference type="SAM" id="Phobius"/>
    </source>
</evidence>
<dbReference type="SUPFAM" id="SSF81464">
    <property type="entry name" value="Cytochrome c oxidase subunit II-like, transmembrane region"/>
    <property type="match status" value="1"/>
</dbReference>
<dbReference type="Gene3D" id="1.10.287.90">
    <property type="match status" value="1"/>
</dbReference>
<proteinExistence type="inferred from homology"/>
<protein>
    <recommendedName>
        <fullName evidence="3">cytochrome-c oxidase</fullName>
        <ecNumber evidence="3">7.1.1.9</ecNumber>
    </recommendedName>
    <alternativeName>
        <fullName evidence="14">Cytochrome aa3 subunit 2</fullName>
    </alternativeName>
</protein>
<dbReference type="InterPro" id="IPR008972">
    <property type="entry name" value="Cupredoxin"/>
</dbReference>
<organism evidence="19 20">
    <name type="scientific">Cellulomonas alba</name>
    <dbReference type="NCBI Taxonomy" id="3053467"/>
    <lineage>
        <taxon>Bacteria</taxon>
        <taxon>Bacillati</taxon>
        <taxon>Actinomycetota</taxon>
        <taxon>Actinomycetes</taxon>
        <taxon>Micrococcales</taxon>
        <taxon>Cellulomonadaceae</taxon>
        <taxon>Cellulomonas</taxon>
    </lineage>
</organism>
<feature type="transmembrane region" description="Helical" evidence="17">
    <location>
        <begin position="104"/>
        <end position="121"/>
    </location>
</feature>
<dbReference type="PRINTS" id="PR01166">
    <property type="entry name" value="CYCOXIDASEII"/>
</dbReference>
<sequence length="299" mass="33621">MHPDNPRRKRRPALAWAGLTAAAALLLSGCSEQVQRGWLPGSSDAEVTDQTGRITHLWVGSWIAALVVGLITWGLMLWCVAVYRKRKGDNVLPVQLRYHVPLEIMYVILPIVMIGVLFYYTNRDVTEIQDTSKPAQNHVQVIAKQWSWDFNYLDDDAFETGQHAQDVGTGEGVLDDQVTLWLPVDERVLFTLNSRDVIHSFWVPEFLYKMDVIPGKTNSFAVTPTKVGHYRGKCAELCGEYHSSMLFNVNVVTKADYDKHIAELKANGQQGSLPLDLSRQQDLDSAHSTTEPRSQEGSK</sequence>
<feature type="domain" description="Cytochrome oxidase subunit II copper A binding" evidence="18">
    <location>
        <begin position="134"/>
        <end position="263"/>
    </location>
</feature>
<keyword evidence="10 17" id="KW-1133">Transmembrane helix</keyword>
<evidence type="ECO:0000259" key="18">
    <source>
        <dbReference type="PROSITE" id="PS50857"/>
    </source>
</evidence>
<keyword evidence="11" id="KW-0186">Copper</keyword>
<dbReference type="RefSeq" id="WP_289453135.1">
    <property type="nucleotide sequence ID" value="NZ_JAUCGQ010000001.1"/>
</dbReference>
<dbReference type="PROSITE" id="PS51257">
    <property type="entry name" value="PROKAR_LIPOPROTEIN"/>
    <property type="match status" value="1"/>
</dbReference>
<reference evidence="19 20" key="1">
    <citation type="submission" date="2023-06" db="EMBL/GenBank/DDBJ databases">
        <title>Cellulomonas sp. MW4 Whole genome sequence.</title>
        <authorList>
            <person name="Park S."/>
        </authorList>
    </citation>
    <scope>NUCLEOTIDE SEQUENCE [LARGE SCALE GENOMIC DNA]</scope>
    <source>
        <strain evidence="19 20">MW4</strain>
    </source>
</reference>
<evidence type="ECO:0000256" key="2">
    <source>
        <dbReference type="ARBA" id="ARBA00007866"/>
    </source>
</evidence>
<keyword evidence="8" id="KW-1278">Translocase</keyword>
<evidence type="ECO:0000256" key="6">
    <source>
        <dbReference type="ARBA" id="ARBA00022692"/>
    </source>
</evidence>
<accession>A0ABT7SBP7</accession>
<feature type="transmembrane region" description="Helical" evidence="17">
    <location>
        <begin position="55"/>
        <end position="83"/>
    </location>
</feature>
<evidence type="ECO:0000256" key="7">
    <source>
        <dbReference type="ARBA" id="ARBA00022723"/>
    </source>
</evidence>
<keyword evidence="5" id="KW-0679">Respiratory chain</keyword>
<dbReference type="NCBIfam" id="TIGR02866">
    <property type="entry name" value="CoxB"/>
    <property type="match status" value="1"/>
</dbReference>
<evidence type="ECO:0000256" key="4">
    <source>
        <dbReference type="ARBA" id="ARBA00022448"/>
    </source>
</evidence>
<dbReference type="EC" id="7.1.1.9" evidence="3"/>
<evidence type="ECO:0000256" key="16">
    <source>
        <dbReference type="SAM" id="MobiDB-lite"/>
    </source>
</evidence>
<dbReference type="EMBL" id="JAUCGQ010000001">
    <property type="protein sequence ID" value="MDM7853614.1"/>
    <property type="molecule type" value="Genomic_DNA"/>
</dbReference>
<dbReference type="PANTHER" id="PTHR22888">
    <property type="entry name" value="CYTOCHROME C OXIDASE, SUBUNIT II"/>
    <property type="match status" value="1"/>
</dbReference>
<evidence type="ECO:0000256" key="13">
    <source>
        <dbReference type="ARBA" id="ARBA00024688"/>
    </source>
</evidence>
<dbReference type="PANTHER" id="PTHR22888:SF9">
    <property type="entry name" value="CYTOCHROME C OXIDASE SUBUNIT 2"/>
    <property type="match status" value="1"/>
</dbReference>
<evidence type="ECO:0000256" key="8">
    <source>
        <dbReference type="ARBA" id="ARBA00022967"/>
    </source>
</evidence>
<evidence type="ECO:0000256" key="14">
    <source>
        <dbReference type="ARBA" id="ARBA00031399"/>
    </source>
</evidence>
<keyword evidence="20" id="KW-1185">Reference proteome</keyword>
<evidence type="ECO:0000256" key="10">
    <source>
        <dbReference type="ARBA" id="ARBA00022989"/>
    </source>
</evidence>
<feature type="region of interest" description="Disordered" evidence="16">
    <location>
        <begin position="272"/>
        <end position="299"/>
    </location>
</feature>
<dbReference type="Proteomes" id="UP001529338">
    <property type="component" value="Unassembled WGS sequence"/>
</dbReference>
<gene>
    <name evidence="19" type="primary">coxB</name>
    <name evidence="19" type="ORF">QRT04_01605</name>
</gene>
<dbReference type="Pfam" id="PF00116">
    <property type="entry name" value="COX2"/>
    <property type="match status" value="1"/>
</dbReference>
<comment type="function">
    <text evidence="13">Subunits I and II form the functional core of the enzyme complex. Electrons originating in cytochrome c are transferred via heme a and Cu(A) to the binuclear center formed by heme a3 and Cu(B).</text>
</comment>
<comment type="caution">
    <text evidence="19">The sequence shown here is derived from an EMBL/GenBank/DDBJ whole genome shotgun (WGS) entry which is preliminary data.</text>
</comment>
<evidence type="ECO:0000256" key="9">
    <source>
        <dbReference type="ARBA" id="ARBA00022982"/>
    </source>
</evidence>
<evidence type="ECO:0000256" key="3">
    <source>
        <dbReference type="ARBA" id="ARBA00012949"/>
    </source>
</evidence>